<reference evidence="1 2" key="1">
    <citation type="journal article" date="2014" name="Syst. Appl. Microbiol.">
        <title>Complete genomes of freshwater sulfur oxidizers Sulfuricella denitrificans skB26 and Sulfuritalea hydrogenivorans sk43H: genetic insights into the sulfur oxidation pathway of betaproteobacteria.</title>
        <authorList>
            <person name="Watanabe T."/>
            <person name="Kojima H."/>
            <person name="Fukui M."/>
        </authorList>
    </citation>
    <scope>NUCLEOTIDE SEQUENCE [LARGE SCALE GENOMIC DNA]</scope>
    <source>
        <strain evidence="1">DSM22779</strain>
    </source>
</reference>
<evidence type="ECO:0000313" key="1">
    <source>
        <dbReference type="EMBL" id="BAO28066.1"/>
    </source>
</evidence>
<dbReference type="STRING" id="1223802.SUTH_00249"/>
<keyword evidence="2" id="KW-1185">Reference proteome</keyword>
<dbReference type="KEGG" id="shd:SUTH_00249"/>
<sequence length="342" mass="38749">MNRLRLVLISLFLAASIAVVVAYNLHKPRVLVLQSYDLTYPWTREVTVGVRRVLDEHSHFAVRWFYMDTKRHPEKEFKQKMGFAARQSIDRWKPDVIIAVDDDAQEFVTRHYVNHPQIRIVFAGVNGSIEPYGFAGAGNVTGILERKDLHALKEALLALRWQRPAAGPLRLVHIGDRSSSVEHDDHHMREFDWKPLVNLPARRPASFDDWKKAVLEVQDKTDFILTTNYRRLSRDAANRALVPPEEVVAWTVANSRVPVVGTNGFFVEDGGELAIGTSPYEQGEVAARMAIRLLGGTGAGDIPHASSRQFVVYMRSARLHRRGMELPPLYEAFARATNNDLP</sequence>
<dbReference type="PANTHER" id="PTHR35271:SF1">
    <property type="entry name" value="ABC TRANSPORTER, SUBSTRATE-BINDING LIPOPROTEIN"/>
    <property type="match status" value="1"/>
</dbReference>
<dbReference type="AlphaFoldDB" id="W0SAN4"/>
<dbReference type="EMBL" id="AP012547">
    <property type="protein sequence ID" value="BAO28066.1"/>
    <property type="molecule type" value="Genomic_DNA"/>
</dbReference>
<gene>
    <name evidence="1" type="ORF">SUTH_00249</name>
</gene>
<dbReference type="RefSeq" id="WP_041096452.1">
    <property type="nucleotide sequence ID" value="NZ_AP012547.1"/>
</dbReference>
<dbReference type="Proteomes" id="UP000031637">
    <property type="component" value="Chromosome"/>
</dbReference>
<dbReference type="HOGENOM" id="CLU_057483_1_0_4"/>
<organism evidence="1 2">
    <name type="scientific">Sulfuritalea hydrogenivorans sk43H</name>
    <dbReference type="NCBI Taxonomy" id="1223802"/>
    <lineage>
        <taxon>Bacteria</taxon>
        <taxon>Pseudomonadati</taxon>
        <taxon>Pseudomonadota</taxon>
        <taxon>Betaproteobacteria</taxon>
        <taxon>Nitrosomonadales</taxon>
        <taxon>Sterolibacteriaceae</taxon>
        <taxon>Sulfuritalea</taxon>
    </lineage>
</organism>
<dbReference type="InterPro" id="IPR007487">
    <property type="entry name" value="ABC_transpt-TYRBP-like"/>
</dbReference>
<proteinExistence type="predicted"/>
<evidence type="ECO:0000313" key="2">
    <source>
        <dbReference type="Proteomes" id="UP000031637"/>
    </source>
</evidence>
<dbReference type="PANTHER" id="PTHR35271">
    <property type="entry name" value="ABC TRANSPORTER, SUBSTRATE-BINDING LIPOPROTEIN-RELATED"/>
    <property type="match status" value="1"/>
</dbReference>
<dbReference type="Pfam" id="PF04392">
    <property type="entry name" value="ABC_sub_bind"/>
    <property type="match status" value="1"/>
</dbReference>
<protein>
    <submittedName>
        <fullName evidence="1">ABC-type uncharacterized transport system, periplasmic component</fullName>
    </submittedName>
</protein>
<name>W0SAN4_9PROT</name>
<accession>W0SAN4</accession>
<dbReference type="Gene3D" id="3.40.50.2300">
    <property type="match status" value="2"/>
</dbReference>